<keyword evidence="1" id="KW-0812">Transmembrane</keyword>
<dbReference type="Proteomes" id="UP001156498">
    <property type="component" value="Chromosome"/>
</dbReference>
<gene>
    <name evidence="2" type="ORF">OUQ99_10685</name>
</gene>
<keyword evidence="1" id="KW-0472">Membrane</keyword>
<feature type="transmembrane region" description="Helical" evidence="1">
    <location>
        <begin position="79"/>
        <end position="96"/>
    </location>
</feature>
<dbReference type="RefSeq" id="WP_267949276.1">
    <property type="nucleotide sequence ID" value="NZ_CP113264.1"/>
</dbReference>
<proteinExistence type="predicted"/>
<organism evidence="2 3">
    <name type="scientific">Streptomonospora nanhaiensis</name>
    <dbReference type="NCBI Taxonomy" id="1323731"/>
    <lineage>
        <taxon>Bacteria</taxon>
        <taxon>Bacillati</taxon>
        <taxon>Actinomycetota</taxon>
        <taxon>Actinomycetes</taxon>
        <taxon>Streptosporangiales</taxon>
        <taxon>Nocardiopsidaceae</taxon>
        <taxon>Streptomonospora</taxon>
    </lineage>
</organism>
<keyword evidence="1" id="KW-1133">Transmembrane helix</keyword>
<protein>
    <submittedName>
        <fullName evidence="2">Uncharacterized protein</fullName>
    </submittedName>
</protein>
<evidence type="ECO:0000313" key="3">
    <source>
        <dbReference type="Proteomes" id="UP001156498"/>
    </source>
</evidence>
<accession>A0ABY6YU26</accession>
<sequence>MVEAEVVHRFRVPASGLAPALSVDITAPSRTVDAPKGDAGQLPVTITEKERNRVINTPDEQDAPVCGGRTGKLSRRMRGVLLIVVLLIAGVIGGAHENPVPFLGALIVYVVDNVSLEAKGRAKEFLADMLQSLIGCRACPA</sequence>
<keyword evidence="3" id="KW-1185">Reference proteome</keyword>
<evidence type="ECO:0000313" key="2">
    <source>
        <dbReference type="EMBL" id="WAE75506.1"/>
    </source>
</evidence>
<name>A0ABY6YU26_9ACTN</name>
<evidence type="ECO:0000256" key="1">
    <source>
        <dbReference type="SAM" id="Phobius"/>
    </source>
</evidence>
<reference evidence="2 3" key="1">
    <citation type="journal article" date="2013" name="Int. J. Syst. Evol. Microbiol.">
        <title>Description of Streptomonospora sediminis sp. nov. and Streptomonospora nanhaiensis sp. nov., and reclassification of Nocardiopsis arabia Hozzein &amp; Goodfellow 2008 as Streptomonospora arabica comb. nov. and emended description of the genus Streptomonospora.</title>
        <authorList>
            <person name="Zhang D.F."/>
            <person name="Pan H.Q."/>
            <person name="He J."/>
            <person name="Zhang X.M."/>
            <person name="Zhang Y.G."/>
            <person name="Klenk H.P."/>
            <person name="Hu J.C."/>
            <person name="Li W.J."/>
        </authorList>
    </citation>
    <scope>NUCLEOTIDE SEQUENCE [LARGE SCALE GENOMIC DNA]</scope>
    <source>
        <strain evidence="2 3">12A09</strain>
    </source>
</reference>
<dbReference type="EMBL" id="CP113264">
    <property type="protein sequence ID" value="WAE75506.1"/>
    <property type="molecule type" value="Genomic_DNA"/>
</dbReference>